<protein>
    <recommendedName>
        <fullName evidence="1">non-specific serine/threonine protein kinase</fullName>
        <ecNumber evidence="1">2.7.11.1</ecNumber>
    </recommendedName>
</protein>
<dbReference type="SUPFAM" id="SSF56112">
    <property type="entry name" value="Protein kinase-like (PK-like)"/>
    <property type="match status" value="1"/>
</dbReference>
<dbReference type="Proteomes" id="UP001614394">
    <property type="component" value="Unassembled WGS sequence"/>
</dbReference>
<keyword evidence="12" id="KW-1185">Reference proteome</keyword>
<name>A0ABW8CJV0_9ACTN</name>
<keyword evidence="5 11" id="KW-0418">Kinase</keyword>
<feature type="region of interest" description="Disordered" evidence="8">
    <location>
        <begin position="276"/>
        <end position="317"/>
    </location>
</feature>
<evidence type="ECO:0000259" key="10">
    <source>
        <dbReference type="PROSITE" id="PS50011"/>
    </source>
</evidence>
<keyword evidence="2" id="KW-0723">Serine/threonine-protein kinase</keyword>
<evidence type="ECO:0000256" key="3">
    <source>
        <dbReference type="ARBA" id="ARBA00022679"/>
    </source>
</evidence>
<gene>
    <name evidence="11" type="ORF">ACIGXA_36795</name>
</gene>
<evidence type="ECO:0000256" key="6">
    <source>
        <dbReference type="ARBA" id="ARBA00022840"/>
    </source>
</evidence>
<evidence type="ECO:0000256" key="1">
    <source>
        <dbReference type="ARBA" id="ARBA00012513"/>
    </source>
</evidence>
<proteinExistence type="predicted"/>
<evidence type="ECO:0000256" key="7">
    <source>
        <dbReference type="PROSITE-ProRule" id="PRU10141"/>
    </source>
</evidence>
<dbReference type="InterPro" id="IPR008271">
    <property type="entry name" value="Ser/Thr_kinase_AS"/>
</dbReference>
<feature type="compositionally biased region" description="Low complexity" evidence="8">
    <location>
        <begin position="379"/>
        <end position="388"/>
    </location>
</feature>
<dbReference type="PANTHER" id="PTHR43289">
    <property type="entry name" value="MITOGEN-ACTIVATED PROTEIN KINASE KINASE KINASE 20-RELATED"/>
    <property type="match status" value="1"/>
</dbReference>
<evidence type="ECO:0000256" key="5">
    <source>
        <dbReference type="ARBA" id="ARBA00022777"/>
    </source>
</evidence>
<keyword evidence="9" id="KW-1133">Transmembrane helix</keyword>
<keyword evidence="9" id="KW-0472">Membrane</keyword>
<evidence type="ECO:0000256" key="2">
    <source>
        <dbReference type="ARBA" id="ARBA00022527"/>
    </source>
</evidence>
<keyword evidence="4 7" id="KW-0547">Nucleotide-binding</keyword>
<feature type="compositionally biased region" description="Basic residues" evidence="8">
    <location>
        <begin position="414"/>
        <end position="433"/>
    </location>
</feature>
<dbReference type="EC" id="2.7.11.1" evidence="1"/>
<feature type="transmembrane region" description="Helical" evidence="9">
    <location>
        <begin position="321"/>
        <end position="342"/>
    </location>
</feature>
<dbReference type="InterPro" id="IPR000719">
    <property type="entry name" value="Prot_kinase_dom"/>
</dbReference>
<keyword evidence="9" id="KW-0812">Transmembrane</keyword>
<feature type="domain" description="Protein kinase" evidence="10">
    <location>
        <begin position="23"/>
        <end position="278"/>
    </location>
</feature>
<evidence type="ECO:0000313" key="12">
    <source>
        <dbReference type="Proteomes" id="UP001614394"/>
    </source>
</evidence>
<dbReference type="PANTHER" id="PTHR43289:SF6">
    <property type="entry name" value="SERINE_THREONINE-PROTEIN KINASE NEKL-3"/>
    <property type="match status" value="1"/>
</dbReference>
<keyword evidence="3 11" id="KW-0808">Transferase</keyword>
<feature type="region of interest" description="Disordered" evidence="8">
    <location>
        <begin position="343"/>
        <end position="433"/>
    </location>
</feature>
<dbReference type="CDD" id="cd14014">
    <property type="entry name" value="STKc_PknB_like"/>
    <property type="match status" value="1"/>
</dbReference>
<feature type="compositionally biased region" description="Low complexity" evidence="8">
    <location>
        <begin position="351"/>
        <end position="370"/>
    </location>
</feature>
<dbReference type="InterPro" id="IPR011009">
    <property type="entry name" value="Kinase-like_dom_sf"/>
</dbReference>
<feature type="binding site" evidence="7">
    <location>
        <position position="52"/>
    </location>
    <ligand>
        <name>ATP</name>
        <dbReference type="ChEBI" id="CHEBI:30616"/>
    </ligand>
</feature>
<evidence type="ECO:0000256" key="9">
    <source>
        <dbReference type="SAM" id="Phobius"/>
    </source>
</evidence>
<dbReference type="PROSITE" id="PS00108">
    <property type="entry name" value="PROTEIN_KINASE_ST"/>
    <property type="match status" value="1"/>
</dbReference>
<dbReference type="PROSITE" id="PS50011">
    <property type="entry name" value="PROTEIN_KINASE_DOM"/>
    <property type="match status" value="1"/>
</dbReference>
<comment type="caution">
    <text evidence="11">The sequence shown here is derived from an EMBL/GenBank/DDBJ whole genome shotgun (WGS) entry which is preliminary data.</text>
</comment>
<dbReference type="GO" id="GO:0004674">
    <property type="term" value="F:protein serine/threonine kinase activity"/>
    <property type="evidence" value="ECO:0007669"/>
    <property type="project" value="UniProtKB-EC"/>
</dbReference>
<keyword evidence="6 7" id="KW-0067">ATP-binding</keyword>
<reference evidence="11 12" key="1">
    <citation type="submission" date="2024-10" db="EMBL/GenBank/DDBJ databases">
        <title>The Natural Products Discovery Center: Release of the First 8490 Sequenced Strains for Exploring Actinobacteria Biosynthetic Diversity.</title>
        <authorList>
            <person name="Kalkreuter E."/>
            <person name="Kautsar S.A."/>
            <person name="Yang D."/>
            <person name="Bader C.D."/>
            <person name="Teijaro C.N."/>
            <person name="Fluegel L."/>
            <person name="Davis C.M."/>
            <person name="Simpson J.R."/>
            <person name="Lauterbach L."/>
            <person name="Steele A.D."/>
            <person name="Gui C."/>
            <person name="Meng S."/>
            <person name="Li G."/>
            <person name="Viehrig K."/>
            <person name="Ye F."/>
            <person name="Su P."/>
            <person name="Kiefer A.F."/>
            <person name="Nichols A."/>
            <person name="Cepeda A.J."/>
            <person name="Yan W."/>
            <person name="Fan B."/>
            <person name="Jiang Y."/>
            <person name="Adhikari A."/>
            <person name="Zheng C.-J."/>
            <person name="Schuster L."/>
            <person name="Cowan T.M."/>
            <person name="Smanski M.J."/>
            <person name="Chevrette M.G."/>
            <person name="De Carvalho L.P.S."/>
            <person name="Shen B."/>
        </authorList>
    </citation>
    <scope>NUCLEOTIDE SEQUENCE [LARGE SCALE GENOMIC DNA]</scope>
    <source>
        <strain evidence="11 12">NPDC053399</strain>
    </source>
</reference>
<feature type="compositionally biased region" description="Low complexity" evidence="8">
    <location>
        <begin position="276"/>
        <end position="285"/>
    </location>
</feature>
<evidence type="ECO:0000313" key="11">
    <source>
        <dbReference type="EMBL" id="MFI9106077.1"/>
    </source>
</evidence>
<dbReference type="EMBL" id="JBITYG010000016">
    <property type="protein sequence ID" value="MFI9106077.1"/>
    <property type="molecule type" value="Genomic_DNA"/>
</dbReference>
<dbReference type="Gene3D" id="1.10.510.10">
    <property type="entry name" value="Transferase(Phosphotransferase) domain 1"/>
    <property type="match status" value="1"/>
</dbReference>
<evidence type="ECO:0000256" key="8">
    <source>
        <dbReference type="SAM" id="MobiDB-lite"/>
    </source>
</evidence>
<dbReference type="SMART" id="SM00220">
    <property type="entry name" value="S_TKc"/>
    <property type="match status" value="1"/>
</dbReference>
<dbReference type="RefSeq" id="WP_399657266.1">
    <property type="nucleotide sequence ID" value="NZ_JBITYG010000016.1"/>
</dbReference>
<accession>A0ABW8CJV0</accession>
<organism evidence="11 12">
    <name type="scientific">Streptomyces fildesensis</name>
    <dbReference type="NCBI Taxonomy" id="375757"/>
    <lineage>
        <taxon>Bacteria</taxon>
        <taxon>Bacillati</taxon>
        <taxon>Actinomycetota</taxon>
        <taxon>Actinomycetes</taxon>
        <taxon>Kitasatosporales</taxon>
        <taxon>Streptomycetaceae</taxon>
        <taxon>Streptomyces</taxon>
    </lineage>
</organism>
<dbReference type="InterPro" id="IPR017441">
    <property type="entry name" value="Protein_kinase_ATP_BS"/>
</dbReference>
<dbReference type="Pfam" id="PF00069">
    <property type="entry name" value="Pkinase"/>
    <property type="match status" value="1"/>
</dbReference>
<dbReference type="PROSITE" id="PS00107">
    <property type="entry name" value="PROTEIN_KINASE_ATP"/>
    <property type="match status" value="1"/>
</dbReference>
<evidence type="ECO:0000256" key="4">
    <source>
        <dbReference type="ARBA" id="ARBA00022741"/>
    </source>
</evidence>
<sequence>MTAHPRRTQRPGPHAGEVVGGRYRLDELLGAGGTADVFQGTDLQLPREVAVKVFRPGATAVTADGFCKEAVLLGRLAHPALVPVYDMGRHEGGAYVVMHLVKGVTLRERLTCGPLSGEHVARLGVRLASALAHVHAAGIIHRDVKPSNILIGSDDAPYLADFGLSRLIDEPTRAEPGTVVGTIPYLAPEQVLGKASGPASDIYGLGLVLLEALKGEPEYQGSSPEVGTARLLRPPEISPCVPEALASVIEAMTLADPGARPDATRCAQLLQDAAAPPLPATAGGTVTVPLDDTAIHGTHPDSGRPAPPPGRAGLPPRRRRALVAALAAGVLLGAAGVTLSALGDRDTTPDAAVPHPTPSSSAPALPSPSHGAPPPAPPSAAALATEPAHTSRRRSAPSTLGPGASTAAADKGHGKGKGKGKGKSHGKGGKTSE</sequence>
<dbReference type="Gene3D" id="3.30.200.20">
    <property type="entry name" value="Phosphorylase Kinase, domain 1"/>
    <property type="match status" value="1"/>
</dbReference>